<protein>
    <submittedName>
        <fullName evidence="1">Uncharacterized protein</fullName>
    </submittedName>
</protein>
<accession>W6ANG8</accession>
<dbReference type="STRING" id="838561.P344_06415"/>
<dbReference type="HOGENOM" id="CLU_3084871_0_0_14"/>
<gene>
    <name evidence="1" type="ORF">P344_06415</name>
</gene>
<organism evidence="1 2">
    <name type="scientific">Spiroplasma mirum ATCC 29335</name>
    <dbReference type="NCBI Taxonomy" id="838561"/>
    <lineage>
        <taxon>Bacteria</taxon>
        <taxon>Bacillati</taxon>
        <taxon>Mycoplasmatota</taxon>
        <taxon>Mollicutes</taxon>
        <taxon>Entomoplasmatales</taxon>
        <taxon>Spiroplasmataceae</taxon>
        <taxon>Spiroplasma</taxon>
    </lineage>
</organism>
<dbReference type="AlphaFoldDB" id="W6ANG8"/>
<dbReference type="EMBL" id="CP006720">
    <property type="protein sequence ID" value="AHI58586.1"/>
    <property type="molecule type" value="Genomic_DNA"/>
</dbReference>
<evidence type="ECO:0000313" key="1">
    <source>
        <dbReference type="EMBL" id="AHI58586.1"/>
    </source>
</evidence>
<sequence length="52" mass="5682">MLTVIGEVGTDFLINELYDVINNNVSASNALLNLLLPLDESKFAKAIEKMVS</sequence>
<reference evidence="1 2" key="1">
    <citation type="submission" date="2013-09" db="EMBL/GenBank/DDBJ databases">
        <title>Complete genome sequence of Spiroplasma mirum suckling mouse cataract agent.</title>
        <authorList>
            <person name="Landry C.A."/>
            <person name="Bastian F.O."/>
            <person name="Thune R.L."/>
        </authorList>
    </citation>
    <scope>NUCLEOTIDE SEQUENCE [LARGE SCALE GENOMIC DNA]</scope>
    <source>
        <strain evidence="1 2">SMCA</strain>
    </source>
</reference>
<dbReference type="Proteomes" id="UP000019260">
    <property type="component" value="Chromosome"/>
</dbReference>
<name>W6ANG8_9MOLU</name>
<dbReference type="PATRIC" id="fig|838561.3.peg.1230"/>
<evidence type="ECO:0000313" key="2">
    <source>
        <dbReference type="Proteomes" id="UP000019260"/>
    </source>
</evidence>
<dbReference type="KEGG" id="smia:P344_06415"/>
<keyword evidence="2" id="KW-1185">Reference proteome</keyword>
<proteinExistence type="predicted"/>
<dbReference type="RefSeq" id="WP_156028588.1">
    <property type="nucleotide sequence ID" value="NZ_CP002082.1"/>
</dbReference>